<sequence>MSKESQDLFRIFMKIIRKPNVAKAVHGINDGRRIRQDGSQRGARGLLFFLNDKSNGLTNSEIAETLDIKPSSVTAMVKQLEQEDLIFRVSDEQDKRINRIYISDEGRKMVSERINIMDTASEELFSSLTIEEQSELLRLLKKLDAANADGSNEFFSMCKSSIFGAPLQKDEK</sequence>
<reference evidence="3" key="1">
    <citation type="submission" date="2016-09" db="EMBL/GenBank/DDBJ databases">
        <title>Draft genome sequence of a novel species of the family Streptococcaceae isolated from flowers.</title>
        <authorList>
            <person name="Chuah L.-O."/>
            <person name="Yap K.-P."/>
            <person name="Thong K.L."/>
            <person name="Liong M.T."/>
            <person name="Ahmad R."/>
            <person name="Rusul G."/>
        </authorList>
    </citation>
    <scope>NUCLEOTIDE SEQUENCE [LARGE SCALE GENOMIC DNA]</scope>
    <source>
        <strain evidence="3">DF1</strain>
    </source>
</reference>
<dbReference type="PANTHER" id="PTHR33164">
    <property type="entry name" value="TRANSCRIPTIONAL REGULATOR, MARR FAMILY"/>
    <property type="match status" value="1"/>
</dbReference>
<dbReference type="PRINTS" id="PR00598">
    <property type="entry name" value="HTHMARR"/>
</dbReference>
<dbReference type="EMBL" id="MKIR01000026">
    <property type="protein sequence ID" value="OFI48249.1"/>
    <property type="molecule type" value="Genomic_DNA"/>
</dbReference>
<dbReference type="GO" id="GO:0003700">
    <property type="term" value="F:DNA-binding transcription factor activity"/>
    <property type="evidence" value="ECO:0007669"/>
    <property type="project" value="InterPro"/>
</dbReference>
<dbReference type="AlphaFoldDB" id="A0A1E8GJ29"/>
<dbReference type="InterPro" id="IPR000835">
    <property type="entry name" value="HTH_MarR-typ"/>
</dbReference>
<dbReference type="Gene3D" id="1.10.10.10">
    <property type="entry name" value="Winged helix-like DNA-binding domain superfamily/Winged helix DNA-binding domain"/>
    <property type="match status" value="1"/>
</dbReference>
<dbReference type="InterPro" id="IPR039422">
    <property type="entry name" value="MarR/SlyA-like"/>
</dbReference>
<dbReference type="InterPro" id="IPR036390">
    <property type="entry name" value="WH_DNA-bd_sf"/>
</dbReference>
<evidence type="ECO:0000259" key="1">
    <source>
        <dbReference type="PROSITE" id="PS50995"/>
    </source>
</evidence>
<comment type="caution">
    <text evidence="2">The sequence shown here is derived from an EMBL/GenBank/DDBJ whole genome shotgun (WGS) entry which is preliminary data.</text>
</comment>
<dbReference type="PROSITE" id="PS50995">
    <property type="entry name" value="HTH_MARR_2"/>
    <property type="match status" value="1"/>
</dbReference>
<dbReference type="Proteomes" id="UP000178622">
    <property type="component" value="Unassembled WGS sequence"/>
</dbReference>
<organism evidence="2 3">
    <name type="scientific">Floricoccus tropicus</name>
    <dbReference type="NCBI Taxonomy" id="1859473"/>
    <lineage>
        <taxon>Bacteria</taxon>
        <taxon>Bacillati</taxon>
        <taxon>Bacillota</taxon>
        <taxon>Bacilli</taxon>
        <taxon>Lactobacillales</taxon>
        <taxon>Streptococcaceae</taxon>
        <taxon>Floricoccus</taxon>
    </lineage>
</organism>
<proteinExistence type="predicted"/>
<dbReference type="PANTHER" id="PTHR33164:SF57">
    <property type="entry name" value="MARR-FAMILY TRANSCRIPTIONAL REGULATOR"/>
    <property type="match status" value="1"/>
</dbReference>
<dbReference type="GO" id="GO:0006950">
    <property type="term" value="P:response to stress"/>
    <property type="evidence" value="ECO:0007669"/>
    <property type="project" value="TreeGrafter"/>
</dbReference>
<feature type="domain" description="HTH marR-type" evidence="1">
    <location>
        <begin position="5"/>
        <end position="145"/>
    </location>
</feature>
<dbReference type="RefSeq" id="WP_070793257.1">
    <property type="nucleotide sequence ID" value="NZ_MKIR01000026.1"/>
</dbReference>
<evidence type="ECO:0000313" key="2">
    <source>
        <dbReference type="EMBL" id="OFI48249.1"/>
    </source>
</evidence>
<dbReference type="SUPFAM" id="SSF46785">
    <property type="entry name" value="Winged helix' DNA-binding domain"/>
    <property type="match status" value="1"/>
</dbReference>
<protein>
    <recommendedName>
        <fullName evidence="1">HTH marR-type domain-containing protein</fullName>
    </recommendedName>
</protein>
<dbReference type="InterPro" id="IPR036388">
    <property type="entry name" value="WH-like_DNA-bd_sf"/>
</dbReference>
<dbReference type="OrthoDB" id="3242809at2"/>
<evidence type="ECO:0000313" key="3">
    <source>
        <dbReference type="Proteomes" id="UP000178622"/>
    </source>
</evidence>
<name>A0A1E8GJ29_9LACT</name>
<dbReference type="Pfam" id="PF01047">
    <property type="entry name" value="MarR"/>
    <property type="match status" value="1"/>
</dbReference>
<accession>A0A1E8GJ29</accession>
<dbReference type="SMART" id="SM00347">
    <property type="entry name" value="HTH_MARR"/>
    <property type="match status" value="1"/>
</dbReference>
<keyword evidence="3" id="KW-1185">Reference proteome</keyword>
<dbReference type="STRING" id="1859473.BG261_08170"/>
<gene>
    <name evidence="2" type="ORF">BG261_08170</name>
</gene>